<evidence type="ECO:0000313" key="8">
    <source>
        <dbReference type="Proteomes" id="UP000811282"/>
    </source>
</evidence>
<evidence type="ECO:0000259" key="6">
    <source>
        <dbReference type="SMART" id="SM00479"/>
    </source>
</evidence>
<dbReference type="CDD" id="cd06135">
    <property type="entry name" value="Orn"/>
    <property type="match status" value="1"/>
</dbReference>
<dbReference type="SUPFAM" id="SSF53098">
    <property type="entry name" value="Ribonuclease H-like"/>
    <property type="match status" value="1"/>
</dbReference>
<dbReference type="NCBIfam" id="NF003765">
    <property type="entry name" value="PRK05359.1"/>
    <property type="match status" value="1"/>
</dbReference>
<sequence>MPVNDNNLIWIDLEMTGLDPERDRIIEIATLVTDANLAILAEGPVLAIHQSDAQLALMDDWNVRTHTASGLVERVRQSALDEEAAVAQTLAFLSDWVPAGKSPICGNSIGQDRRFLFRYMPALEAYFHYRYLDVSTLKELARRWKPEILAGLKKNNTHQALDDIRESVAELAYYREHFIRL</sequence>
<dbReference type="RefSeq" id="WP_215669017.1">
    <property type="nucleotide sequence ID" value="NZ_JAFJYC010000001.1"/>
</dbReference>
<feature type="domain" description="Exonuclease" evidence="6">
    <location>
        <begin position="7"/>
        <end position="180"/>
    </location>
</feature>
<dbReference type="PANTHER" id="PTHR11046:SF0">
    <property type="entry name" value="OLIGORIBONUCLEASE, MITOCHONDRIAL"/>
    <property type="match status" value="1"/>
</dbReference>
<comment type="similarity">
    <text evidence="1 5">Belongs to the oligoribonuclease family.</text>
</comment>
<evidence type="ECO:0000256" key="4">
    <source>
        <dbReference type="ARBA" id="ARBA00022839"/>
    </source>
</evidence>
<dbReference type="PANTHER" id="PTHR11046">
    <property type="entry name" value="OLIGORIBONUCLEASE, MITOCHONDRIAL"/>
    <property type="match status" value="1"/>
</dbReference>
<name>A0ABS5Y9Z5_9GAMM</name>
<organism evidence="7 8">
    <name type="scientific">Candidatus Sodalis endolongispinus</name>
    <dbReference type="NCBI Taxonomy" id="2812662"/>
    <lineage>
        <taxon>Bacteria</taxon>
        <taxon>Pseudomonadati</taxon>
        <taxon>Pseudomonadota</taxon>
        <taxon>Gammaproteobacteria</taxon>
        <taxon>Enterobacterales</taxon>
        <taxon>Bruguierivoracaceae</taxon>
        <taxon>Sodalis</taxon>
    </lineage>
</organism>
<keyword evidence="2 5" id="KW-0540">Nuclease</keyword>
<dbReference type="InterPro" id="IPR013520">
    <property type="entry name" value="Ribonucl_H"/>
</dbReference>
<protein>
    <recommendedName>
        <fullName evidence="5">Oligoribonuclease</fullName>
        <ecNumber evidence="5">3.1.-.-</ecNumber>
    </recommendedName>
</protein>
<comment type="caution">
    <text evidence="7">The sequence shown here is derived from an EMBL/GenBank/DDBJ whole genome shotgun (WGS) entry which is preliminary data.</text>
</comment>
<comment type="subcellular location">
    <subcellularLocation>
        <location evidence="5">Cytoplasm</location>
    </subcellularLocation>
</comment>
<dbReference type="InterPro" id="IPR012337">
    <property type="entry name" value="RNaseH-like_sf"/>
</dbReference>
<accession>A0ABS5Y9Z5</accession>
<keyword evidence="5" id="KW-0963">Cytoplasm</keyword>
<dbReference type="InterPro" id="IPR022894">
    <property type="entry name" value="Oligoribonuclease"/>
</dbReference>
<evidence type="ECO:0000256" key="3">
    <source>
        <dbReference type="ARBA" id="ARBA00022801"/>
    </source>
</evidence>
<gene>
    <name evidence="5 7" type="primary">orn</name>
    <name evidence="7" type="ORF">JZM24_05990</name>
</gene>
<dbReference type="EC" id="3.1.-.-" evidence="5"/>
<evidence type="ECO:0000313" key="7">
    <source>
        <dbReference type="EMBL" id="MBT9431799.1"/>
    </source>
</evidence>
<dbReference type="GO" id="GO:0016787">
    <property type="term" value="F:hydrolase activity"/>
    <property type="evidence" value="ECO:0007669"/>
    <property type="project" value="UniProtKB-KW"/>
</dbReference>
<keyword evidence="3 5" id="KW-0378">Hydrolase</keyword>
<dbReference type="InterPro" id="IPR036397">
    <property type="entry name" value="RNaseH_sf"/>
</dbReference>
<keyword evidence="4 5" id="KW-0269">Exonuclease</keyword>
<dbReference type="HAMAP" id="MF_00045">
    <property type="entry name" value="Oligoribonuclease"/>
    <property type="match status" value="1"/>
</dbReference>
<dbReference type="Pfam" id="PF00929">
    <property type="entry name" value="RNase_T"/>
    <property type="match status" value="1"/>
</dbReference>
<evidence type="ECO:0000256" key="5">
    <source>
        <dbReference type="HAMAP-Rule" id="MF_00045"/>
    </source>
</evidence>
<feature type="active site" evidence="5">
    <location>
        <position position="129"/>
    </location>
</feature>
<evidence type="ECO:0000256" key="1">
    <source>
        <dbReference type="ARBA" id="ARBA00009921"/>
    </source>
</evidence>
<dbReference type="SMART" id="SM00479">
    <property type="entry name" value="EXOIII"/>
    <property type="match status" value="1"/>
</dbReference>
<evidence type="ECO:0000256" key="2">
    <source>
        <dbReference type="ARBA" id="ARBA00022722"/>
    </source>
</evidence>
<dbReference type="Gene3D" id="3.30.420.10">
    <property type="entry name" value="Ribonuclease H-like superfamily/Ribonuclease H"/>
    <property type="match status" value="1"/>
</dbReference>
<dbReference type="Proteomes" id="UP000811282">
    <property type="component" value="Unassembled WGS sequence"/>
</dbReference>
<reference evidence="7 8" key="1">
    <citation type="journal article" date="2021" name="Genome Biol. Evol.">
        <title>The evolution of interdependence in a four-way mealybug symbiosis.</title>
        <authorList>
            <person name="Garber A.I."/>
            <person name="Kupper M."/>
            <person name="Laetsch D.R."/>
            <person name="Weldon S.R."/>
            <person name="Ladinsky M.S."/>
            <person name="Bjorkman P.J."/>
            <person name="McCutcheon J.P."/>
        </authorList>
    </citation>
    <scope>NUCLEOTIDE SEQUENCE [LARGE SCALE GENOMIC DNA]</scope>
    <source>
        <strain evidence="7">SOD</strain>
    </source>
</reference>
<proteinExistence type="inferred from homology"/>
<comment type="function">
    <text evidence="5">3'-to-5' exoribonuclease specific for small oligoribonucleotides.</text>
</comment>
<dbReference type="EMBL" id="JAFJYC010000001">
    <property type="protein sequence ID" value="MBT9431799.1"/>
    <property type="molecule type" value="Genomic_DNA"/>
</dbReference>
<keyword evidence="8" id="KW-1185">Reference proteome</keyword>